<dbReference type="Gene3D" id="3.90.550.10">
    <property type="entry name" value="Spore Coat Polysaccharide Biosynthesis Protein SpsA, Chain A"/>
    <property type="match status" value="1"/>
</dbReference>
<keyword evidence="2" id="KW-1133">Transmembrane helix</keyword>
<dbReference type="AlphaFoldDB" id="A0A4Q1V9U5"/>
<keyword evidence="5" id="KW-1185">Reference proteome</keyword>
<keyword evidence="2" id="KW-0812">Transmembrane</keyword>
<evidence type="ECO:0000313" key="5">
    <source>
        <dbReference type="Proteomes" id="UP000290819"/>
    </source>
</evidence>
<accession>A0A4Q1V9U5</accession>
<dbReference type="OrthoDB" id="8416156at2"/>
<feature type="transmembrane region" description="Helical" evidence="2">
    <location>
        <begin position="289"/>
        <end position="309"/>
    </location>
</feature>
<dbReference type="InterPro" id="IPR001173">
    <property type="entry name" value="Glyco_trans_2-like"/>
</dbReference>
<reference evidence="4 5" key="1">
    <citation type="submission" date="2017-03" db="EMBL/GenBank/DDBJ databases">
        <authorList>
            <person name="Safronova V.I."/>
            <person name="Sazanova A.L."/>
            <person name="Chirak E.R."/>
        </authorList>
    </citation>
    <scope>NUCLEOTIDE SEQUENCE [LARGE SCALE GENOMIC DNA]</scope>
    <source>
        <strain evidence="4 5">Opo-243</strain>
    </source>
</reference>
<sequence>MKVSVGIKALNEESHIGASLGSAVEAVRPFGGEVILADSGSTDRTIEIARQFPVRIYQLATPSERSCGTGAQLAFQHAEGDYFYLLDGDMVLDPAFLPAGISFLESNSGFAAVGGRVREVNTDTEEYRIRANTVQADANWRPGAVDRLDCGGLYRMSALKELGYFADRNLHAFEEFELGARLRERGWQLARIDVPAVDHHGHTTGSFKLLWRRLKSGYAAAHGEVLRGAIGRPHLSLVVRHLSHIRNSIAVIAWWAALIILGFLYPHLALTLLVLPLLLLVVRRKSLRLGLYSFTMWNTYAWGLLAGLFSSRKPPERKIDSVELAAQLPERTQASHRQ</sequence>
<dbReference type="RefSeq" id="WP_129271256.1">
    <property type="nucleotide sequence ID" value="NZ_MZXW01000017.1"/>
</dbReference>
<evidence type="ECO:0000256" key="1">
    <source>
        <dbReference type="ARBA" id="ARBA00038494"/>
    </source>
</evidence>
<dbReference type="PANTHER" id="PTHR43630">
    <property type="entry name" value="POLY-BETA-1,6-N-ACETYL-D-GLUCOSAMINE SYNTHASE"/>
    <property type="match status" value="1"/>
</dbReference>
<organism evidence="4 5">
    <name type="scientific">Bradyrhizobium betae</name>
    <dbReference type="NCBI Taxonomy" id="244734"/>
    <lineage>
        <taxon>Bacteria</taxon>
        <taxon>Pseudomonadati</taxon>
        <taxon>Pseudomonadota</taxon>
        <taxon>Alphaproteobacteria</taxon>
        <taxon>Hyphomicrobiales</taxon>
        <taxon>Nitrobacteraceae</taxon>
        <taxon>Bradyrhizobium</taxon>
    </lineage>
</organism>
<gene>
    <name evidence="4" type="ORF">B5V03_15725</name>
</gene>
<comment type="caution">
    <text evidence="4">The sequence shown here is derived from an EMBL/GenBank/DDBJ whole genome shotgun (WGS) entry which is preliminary data.</text>
</comment>
<proteinExistence type="inferred from homology"/>
<dbReference type="Proteomes" id="UP000290819">
    <property type="component" value="Unassembled WGS sequence"/>
</dbReference>
<dbReference type="GO" id="GO:0016740">
    <property type="term" value="F:transferase activity"/>
    <property type="evidence" value="ECO:0007669"/>
    <property type="project" value="UniProtKB-KW"/>
</dbReference>
<comment type="similarity">
    <text evidence="1">Belongs to the glycosyltransferase 2 family. WaaE/KdtX subfamily.</text>
</comment>
<name>A0A4Q1V9U5_9BRAD</name>
<dbReference type="SUPFAM" id="SSF53448">
    <property type="entry name" value="Nucleotide-diphospho-sugar transferases"/>
    <property type="match status" value="1"/>
</dbReference>
<dbReference type="EMBL" id="MZXW01000017">
    <property type="protein sequence ID" value="RXT47720.1"/>
    <property type="molecule type" value="Genomic_DNA"/>
</dbReference>
<keyword evidence="4" id="KW-0808">Transferase</keyword>
<dbReference type="InterPro" id="IPR029044">
    <property type="entry name" value="Nucleotide-diphossugar_trans"/>
</dbReference>
<feature type="transmembrane region" description="Helical" evidence="2">
    <location>
        <begin position="252"/>
        <end position="282"/>
    </location>
</feature>
<protein>
    <submittedName>
        <fullName evidence="4">Glycosyl transferase</fullName>
    </submittedName>
</protein>
<dbReference type="PANTHER" id="PTHR43630:SF2">
    <property type="entry name" value="GLYCOSYLTRANSFERASE"/>
    <property type="match status" value="1"/>
</dbReference>
<feature type="domain" description="Glycosyltransferase 2-like" evidence="3">
    <location>
        <begin position="4"/>
        <end position="162"/>
    </location>
</feature>
<evidence type="ECO:0000256" key="2">
    <source>
        <dbReference type="SAM" id="Phobius"/>
    </source>
</evidence>
<evidence type="ECO:0000259" key="3">
    <source>
        <dbReference type="Pfam" id="PF00535"/>
    </source>
</evidence>
<evidence type="ECO:0000313" key="4">
    <source>
        <dbReference type="EMBL" id="RXT47720.1"/>
    </source>
</evidence>
<keyword evidence="2" id="KW-0472">Membrane</keyword>
<dbReference type="Pfam" id="PF00535">
    <property type="entry name" value="Glycos_transf_2"/>
    <property type="match status" value="1"/>
</dbReference>